<dbReference type="Proteomes" id="UP000004129">
    <property type="component" value="Unassembled WGS sequence"/>
</dbReference>
<feature type="transmembrane region" description="Helical" evidence="1">
    <location>
        <begin position="364"/>
        <end position="383"/>
    </location>
</feature>
<feature type="domain" description="GGDEF" evidence="2">
    <location>
        <begin position="444"/>
        <end position="570"/>
    </location>
</feature>
<keyword evidence="4" id="KW-1185">Reference proteome</keyword>
<evidence type="ECO:0000313" key="4">
    <source>
        <dbReference type="Proteomes" id="UP000004129"/>
    </source>
</evidence>
<dbReference type="HOGENOM" id="CLU_032807_0_0_9"/>
<dbReference type="Gene3D" id="3.30.70.270">
    <property type="match status" value="1"/>
</dbReference>
<dbReference type="PANTHER" id="PTHR45138:SF9">
    <property type="entry name" value="DIGUANYLATE CYCLASE DGCM-RELATED"/>
    <property type="match status" value="1"/>
</dbReference>
<organism evidence="3 4">
    <name type="scientific">Selenomonas infelix ATCC 43532</name>
    <dbReference type="NCBI Taxonomy" id="679201"/>
    <lineage>
        <taxon>Bacteria</taxon>
        <taxon>Bacillati</taxon>
        <taxon>Bacillota</taxon>
        <taxon>Negativicutes</taxon>
        <taxon>Selenomonadales</taxon>
        <taxon>Selenomonadaceae</taxon>
        <taxon>Selenomonas</taxon>
    </lineage>
</organism>
<comment type="caution">
    <text evidence="3">The sequence shown here is derived from an EMBL/GenBank/DDBJ whole genome shotgun (WGS) entry which is preliminary data.</text>
</comment>
<dbReference type="SUPFAM" id="SSF55073">
    <property type="entry name" value="Nucleotide cyclase"/>
    <property type="match status" value="1"/>
</dbReference>
<feature type="transmembrane region" description="Helical" evidence="1">
    <location>
        <begin position="340"/>
        <end position="358"/>
    </location>
</feature>
<name>G5GNK4_9FIRM</name>
<evidence type="ECO:0000259" key="2">
    <source>
        <dbReference type="PROSITE" id="PS50887"/>
    </source>
</evidence>
<dbReference type="SMART" id="SM00267">
    <property type="entry name" value="GGDEF"/>
    <property type="match status" value="1"/>
</dbReference>
<accession>G5GNK4</accession>
<dbReference type="InterPro" id="IPR000160">
    <property type="entry name" value="GGDEF_dom"/>
</dbReference>
<gene>
    <name evidence="3" type="ORF">HMPREF9334_00958</name>
</gene>
<dbReference type="PANTHER" id="PTHR45138">
    <property type="entry name" value="REGULATORY COMPONENTS OF SENSORY TRANSDUCTION SYSTEM"/>
    <property type="match status" value="1"/>
</dbReference>
<keyword evidence="1" id="KW-0812">Transmembrane</keyword>
<feature type="transmembrane region" description="Helical" evidence="1">
    <location>
        <begin position="280"/>
        <end position="302"/>
    </location>
</feature>
<keyword evidence="1" id="KW-1133">Transmembrane helix</keyword>
<dbReference type="STRING" id="679201.HMPREF9334_00958"/>
<sequence>MRKLFTFLRENILTLLCVSLLIGASMLAWRLLATPLDPHIHAEYAIMQGNPTYNDIIGFRAGNLDWQEYDYPAPPPIPHGTTTVCLSFRIPIAARFTNEHILFATTNQNAYVYLDDELVYVHGDWSDLTGSRGRAFHYLHLDQSLAGKRLTIMLNTGYSNWLGSIDYFLIGSSKVFLQNLSLADAIYISSLSVGIALLVFLVMDLAWRGAYARRRRVQFYLIGYLATFILWTTGSSSFFPRMYGMSNFWWELHLVMFYLMPIFCARITQEIVSPRYIGRVKSTAIIFAILFAVATITEVAGFDGYMNMLYLYHPILFAGCLMLIYALARSSWKYHPSCRYGTFAMTAIVIFGSIDALHWEYHQISVMLAITVYSIYAAIPFIFHTIREQMLKDAALAEQNEELVRELEISQNEAQRDFLTGCYNRHQLGDGFAKFTALSSQRGFKFSFAIFDVDHFKTVNDTKGHLAGDRILKQIADTIHEEIDRRHLFIRYGGDEFVLLALHYDLEAMVAFCEHLREILEHTLDGVTLSFGVSTWHGKKDRLRTLMERADRALYLSKEKGRNVVSAENEEGAA</sequence>
<dbReference type="EMBL" id="ACZM01000007">
    <property type="protein sequence ID" value="EHG21541.1"/>
    <property type="molecule type" value="Genomic_DNA"/>
</dbReference>
<dbReference type="eggNOG" id="COG3706">
    <property type="taxonomic scope" value="Bacteria"/>
</dbReference>
<dbReference type="PROSITE" id="PS50887">
    <property type="entry name" value="GGDEF"/>
    <property type="match status" value="1"/>
</dbReference>
<dbReference type="CDD" id="cd01949">
    <property type="entry name" value="GGDEF"/>
    <property type="match status" value="1"/>
</dbReference>
<dbReference type="InterPro" id="IPR043128">
    <property type="entry name" value="Rev_trsase/Diguanyl_cyclase"/>
</dbReference>
<reference evidence="3 4" key="1">
    <citation type="submission" date="2011-08" db="EMBL/GenBank/DDBJ databases">
        <title>The Genome Sequence of Selenomonas infelix ATCC 43532.</title>
        <authorList>
            <consortium name="The Broad Institute Genome Sequencing Platform"/>
            <person name="Earl A."/>
            <person name="Ward D."/>
            <person name="Feldgarden M."/>
            <person name="Gevers D."/>
            <person name="Izard J."/>
            <person name="Blanton J.M."/>
            <person name="Baranova O.V."/>
            <person name="Dewhirst F.E."/>
            <person name="Young S.K."/>
            <person name="Zeng Q."/>
            <person name="Gargeya S."/>
            <person name="Fitzgerald M."/>
            <person name="Haas B."/>
            <person name="Abouelleil A."/>
            <person name="Alvarado L."/>
            <person name="Arachchi H.M."/>
            <person name="Berlin A."/>
            <person name="Brown A."/>
            <person name="Chapman S.B."/>
            <person name="Chen Z."/>
            <person name="Dunbar C."/>
            <person name="Freedman E."/>
            <person name="Gearin G."/>
            <person name="Gellesch M."/>
            <person name="Goldberg J."/>
            <person name="Griggs A."/>
            <person name="Gujja S."/>
            <person name="Heiman D."/>
            <person name="Howarth C."/>
            <person name="Larson L."/>
            <person name="Lui A."/>
            <person name="MacDonald P.J.P."/>
            <person name="Montmayeur A."/>
            <person name="Murphy C."/>
            <person name="Neiman D."/>
            <person name="Pearson M."/>
            <person name="Priest M."/>
            <person name="Roberts A."/>
            <person name="Saif S."/>
            <person name="Shea T."/>
            <person name="Shenoy N."/>
            <person name="Sisk P."/>
            <person name="Stolte C."/>
            <person name="Sykes S."/>
            <person name="Wortman J."/>
            <person name="Nusbaum C."/>
            <person name="Birren B."/>
        </authorList>
    </citation>
    <scope>NUCLEOTIDE SEQUENCE [LARGE SCALE GENOMIC DNA]</scope>
    <source>
        <strain evidence="3 4">ATCC 43532</strain>
    </source>
</reference>
<proteinExistence type="predicted"/>
<dbReference type="NCBIfam" id="TIGR00254">
    <property type="entry name" value="GGDEF"/>
    <property type="match status" value="1"/>
</dbReference>
<dbReference type="PATRIC" id="fig|679201.3.peg.968"/>
<dbReference type="InterPro" id="IPR050469">
    <property type="entry name" value="Diguanylate_Cyclase"/>
</dbReference>
<keyword evidence="1" id="KW-0472">Membrane</keyword>
<dbReference type="FunFam" id="3.30.70.270:FF:000001">
    <property type="entry name" value="Diguanylate cyclase domain protein"/>
    <property type="match status" value="1"/>
</dbReference>
<evidence type="ECO:0000256" key="1">
    <source>
        <dbReference type="SAM" id="Phobius"/>
    </source>
</evidence>
<dbReference type="OrthoDB" id="1674430at2"/>
<dbReference type="GO" id="GO:0052621">
    <property type="term" value="F:diguanylate cyclase activity"/>
    <property type="evidence" value="ECO:0007669"/>
    <property type="project" value="TreeGrafter"/>
</dbReference>
<dbReference type="RefSeq" id="WP_006692408.1">
    <property type="nucleotide sequence ID" value="NZ_JH376798.1"/>
</dbReference>
<dbReference type="InterPro" id="IPR029787">
    <property type="entry name" value="Nucleotide_cyclase"/>
</dbReference>
<feature type="transmembrane region" description="Helical" evidence="1">
    <location>
        <begin position="185"/>
        <end position="207"/>
    </location>
</feature>
<protein>
    <recommendedName>
        <fullName evidence="2">GGDEF domain-containing protein</fullName>
    </recommendedName>
</protein>
<evidence type="ECO:0000313" key="3">
    <source>
        <dbReference type="EMBL" id="EHG21541.1"/>
    </source>
</evidence>
<dbReference type="Pfam" id="PF00990">
    <property type="entry name" value="GGDEF"/>
    <property type="match status" value="1"/>
</dbReference>
<feature type="transmembrane region" description="Helical" evidence="1">
    <location>
        <begin position="308"/>
        <end position="328"/>
    </location>
</feature>
<feature type="transmembrane region" description="Helical" evidence="1">
    <location>
        <begin position="219"/>
        <end position="242"/>
    </location>
</feature>
<dbReference type="AlphaFoldDB" id="G5GNK4"/>
<feature type="transmembrane region" description="Helical" evidence="1">
    <location>
        <begin position="248"/>
        <end position="268"/>
    </location>
</feature>